<protein>
    <submittedName>
        <fullName evidence="1">Uncharacterized protein</fullName>
    </submittedName>
</protein>
<evidence type="ECO:0000313" key="2">
    <source>
        <dbReference type="Proteomes" id="UP001062901"/>
    </source>
</evidence>
<dbReference type="InterPro" id="IPR020288">
    <property type="entry name" value="Sheath_initiator"/>
</dbReference>
<organism evidence="1 2">
    <name type="scientific">Saccharibacter floricola DSM 15669</name>
    <dbReference type="NCBI Taxonomy" id="1123227"/>
    <lineage>
        <taxon>Bacteria</taxon>
        <taxon>Pseudomonadati</taxon>
        <taxon>Pseudomonadota</taxon>
        <taxon>Alphaproteobacteria</taxon>
        <taxon>Acetobacterales</taxon>
        <taxon>Acetobacteraceae</taxon>
        <taxon>Saccharibacter</taxon>
    </lineage>
</organism>
<dbReference type="Proteomes" id="UP001062901">
    <property type="component" value="Unassembled WGS sequence"/>
</dbReference>
<dbReference type="RefSeq" id="WP_018980313.1">
    <property type="nucleotide sequence ID" value="NZ_BAQD01000095.1"/>
</dbReference>
<reference evidence="1" key="1">
    <citation type="submission" date="2013-04" db="EMBL/GenBank/DDBJ databases">
        <title>The genome sequencing project of 58 acetic acid bacteria.</title>
        <authorList>
            <person name="Okamoto-Kainuma A."/>
            <person name="Ishikawa M."/>
            <person name="Umino S."/>
            <person name="Koizumi Y."/>
            <person name="Shiwa Y."/>
            <person name="Yoshikawa H."/>
            <person name="Matsutani M."/>
            <person name="Matsushita K."/>
        </authorList>
    </citation>
    <scope>NUCLEOTIDE SEQUENCE</scope>
    <source>
        <strain evidence="1">DSM 15669</strain>
    </source>
</reference>
<proteinExistence type="predicted"/>
<accession>A0ABQ0P179</accession>
<sequence length="117" mass="12647">MADLLLTDDWDLSITETGDLALTNENLSVAQTIGNSIKLILGESWYDPTSGLSLNTLLNEQSGPNLSFIQTTLNEAAMKVAGVVDADTLLSYDRNTRRLTGTIYATTQTGKTLHVTL</sequence>
<dbReference type="EMBL" id="BAQD01000095">
    <property type="protein sequence ID" value="GBQ08399.1"/>
    <property type="molecule type" value="Genomic_DNA"/>
</dbReference>
<name>A0ABQ0P179_9PROT</name>
<gene>
    <name evidence="1" type="ORF">AA15669_1760</name>
</gene>
<dbReference type="Pfam" id="PF10934">
    <property type="entry name" value="Sheath_initiator"/>
    <property type="match status" value="1"/>
</dbReference>
<comment type="caution">
    <text evidence="1">The sequence shown here is derived from an EMBL/GenBank/DDBJ whole genome shotgun (WGS) entry which is preliminary data.</text>
</comment>
<evidence type="ECO:0000313" key="1">
    <source>
        <dbReference type="EMBL" id="GBQ08399.1"/>
    </source>
</evidence>
<keyword evidence="2" id="KW-1185">Reference proteome</keyword>